<evidence type="ECO:0000256" key="10">
    <source>
        <dbReference type="HAMAP-Rule" id="MF_00138"/>
    </source>
</evidence>
<dbReference type="EC" id="6.3.4.13" evidence="2 10"/>
<dbReference type="SMART" id="SM01209">
    <property type="entry name" value="GARS_A"/>
    <property type="match status" value="1"/>
</dbReference>
<evidence type="ECO:0000256" key="2">
    <source>
        <dbReference type="ARBA" id="ARBA00013255"/>
    </source>
</evidence>
<dbReference type="InterPro" id="IPR000115">
    <property type="entry name" value="PRibGlycinamide_synth"/>
</dbReference>
<dbReference type="HAMAP" id="MF_00138">
    <property type="entry name" value="GARS"/>
    <property type="match status" value="1"/>
</dbReference>
<dbReference type="InterPro" id="IPR011054">
    <property type="entry name" value="Rudment_hybrid_motif"/>
</dbReference>
<evidence type="ECO:0000256" key="11">
    <source>
        <dbReference type="PROSITE-ProRule" id="PRU00409"/>
    </source>
</evidence>
<comment type="catalytic activity">
    <reaction evidence="10">
        <text>5-phospho-beta-D-ribosylamine + glycine + ATP = N(1)-(5-phospho-beta-D-ribosyl)glycinamide + ADP + phosphate + H(+)</text>
        <dbReference type="Rhea" id="RHEA:17453"/>
        <dbReference type="ChEBI" id="CHEBI:15378"/>
        <dbReference type="ChEBI" id="CHEBI:30616"/>
        <dbReference type="ChEBI" id="CHEBI:43474"/>
        <dbReference type="ChEBI" id="CHEBI:57305"/>
        <dbReference type="ChEBI" id="CHEBI:58681"/>
        <dbReference type="ChEBI" id="CHEBI:143788"/>
        <dbReference type="ChEBI" id="CHEBI:456216"/>
        <dbReference type="EC" id="6.3.4.13"/>
    </reaction>
</comment>
<evidence type="ECO:0000313" key="14">
    <source>
        <dbReference type="Proteomes" id="UP000199663"/>
    </source>
</evidence>
<proteinExistence type="inferred from homology"/>
<reference evidence="13 14" key="1">
    <citation type="submission" date="2016-10" db="EMBL/GenBank/DDBJ databases">
        <authorList>
            <person name="Varghese N."/>
            <person name="Submissions S."/>
        </authorList>
    </citation>
    <scope>NUCLEOTIDE SEQUENCE [LARGE SCALE GENOMIC DNA]</scope>
    <source>
        <strain evidence="13 14">DSM 17997</strain>
    </source>
</reference>
<comment type="caution">
    <text evidence="13">The sequence shown here is derived from an EMBL/GenBank/DDBJ whole genome shotgun (WGS) entry which is preliminary data.</text>
</comment>
<feature type="domain" description="ATP-grasp" evidence="12">
    <location>
        <begin position="111"/>
        <end position="319"/>
    </location>
</feature>
<evidence type="ECO:0000256" key="5">
    <source>
        <dbReference type="ARBA" id="ARBA00022755"/>
    </source>
</evidence>
<dbReference type="PANTHER" id="PTHR43472">
    <property type="entry name" value="PHOSPHORIBOSYLAMINE--GLYCINE LIGASE"/>
    <property type="match status" value="1"/>
</dbReference>
<dbReference type="InterPro" id="IPR037123">
    <property type="entry name" value="PRibGlycinamide_synth_C_sf"/>
</dbReference>
<dbReference type="RefSeq" id="WP_019599060.1">
    <property type="nucleotide sequence ID" value="NZ_FNQC01000013.1"/>
</dbReference>
<dbReference type="PANTHER" id="PTHR43472:SF1">
    <property type="entry name" value="PHOSPHORIBOSYLAMINE--GLYCINE LIGASE, CHLOROPLASTIC"/>
    <property type="match status" value="1"/>
</dbReference>
<dbReference type="SUPFAM" id="SSF56059">
    <property type="entry name" value="Glutathione synthetase ATP-binding domain-like"/>
    <property type="match status" value="1"/>
</dbReference>
<dbReference type="Pfam" id="PF01071">
    <property type="entry name" value="GARS_A"/>
    <property type="match status" value="1"/>
</dbReference>
<dbReference type="InterPro" id="IPR020560">
    <property type="entry name" value="PRibGlycinamide_synth_C-dom"/>
</dbReference>
<dbReference type="Gene3D" id="3.30.470.20">
    <property type="entry name" value="ATP-grasp fold, B domain"/>
    <property type="match status" value="1"/>
</dbReference>
<keyword evidence="5 10" id="KW-0658">Purine biosynthesis</keyword>
<comment type="similarity">
    <text evidence="7 10">Belongs to the GARS family.</text>
</comment>
<dbReference type="Gene3D" id="3.90.600.10">
    <property type="entry name" value="Phosphoribosylglycinamide synthetase, C-terminal domain"/>
    <property type="match status" value="1"/>
</dbReference>
<dbReference type="InterPro" id="IPR011761">
    <property type="entry name" value="ATP-grasp"/>
</dbReference>
<dbReference type="SUPFAM" id="SSF51246">
    <property type="entry name" value="Rudiment single hybrid motif"/>
    <property type="match status" value="1"/>
</dbReference>
<gene>
    <name evidence="10" type="primary">purD</name>
    <name evidence="13" type="ORF">SAMN05444412_11395</name>
</gene>
<dbReference type="InterPro" id="IPR020561">
    <property type="entry name" value="PRibGlycinamid_synth_ATP-grasp"/>
</dbReference>
<dbReference type="SUPFAM" id="SSF52440">
    <property type="entry name" value="PreATP-grasp domain"/>
    <property type="match status" value="1"/>
</dbReference>
<protein>
    <recommendedName>
        <fullName evidence="2 10">Phosphoribosylamine--glycine ligase</fullName>
        <ecNumber evidence="2 10">6.3.4.13</ecNumber>
    </recommendedName>
    <alternativeName>
        <fullName evidence="10">GARS</fullName>
    </alternativeName>
    <alternativeName>
        <fullName evidence="8 10">Glycinamide ribonucleotide synthetase</fullName>
    </alternativeName>
    <alternativeName>
        <fullName evidence="9 10">Phosphoribosylglycinamide synthetase</fullName>
    </alternativeName>
</protein>
<dbReference type="EMBL" id="FNQC01000013">
    <property type="protein sequence ID" value="SDZ41135.1"/>
    <property type="molecule type" value="Genomic_DNA"/>
</dbReference>
<keyword evidence="4 11" id="KW-0547">Nucleotide-binding</keyword>
<organism evidence="13 14">
    <name type="scientific">Rhodonellum ikkaensis</name>
    <dbReference type="NCBI Taxonomy" id="336829"/>
    <lineage>
        <taxon>Bacteria</taxon>
        <taxon>Pseudomonadati</taxon>
        <taxon>Bacteroidota</taxon>
        <taxon>Cytophagia</taxon>
        <taxon>Cytophagales</taxon>
        <taxon>Cytophagaceae</taxon>
        <taxon>Rhodonellum</taxon>
    </lineage>
</organism>
<dbReference type="GO" id="GO:0016874">
    <property type="term" value="F:ligase activity"/>
    <property type="evidence" value="ECO:0007669"/>
    <property type="project" value="UniProtKB-KW"/>
</dbReference>
<dbReference type="PROSITE" id="PS50975">
    <property type="entry name" value="ATP_GRASP"/>
    <property type="match status" value="1"/>
</dbReference>
<sequence>MNILLLGSGGREHAFAWKIVQSKNCSRLFVAPGNAGTAAIATNVIISVIDFEAISNFVLDNDIALVVVGPEEPLVRGIVDYFISNPKISHIPVIGPSQKGALLEGSKDYSKMFMQRHGVPTAAYGTFTTENIEEGFEFIQSQALPIVLKADGLAAGKGVLICLSHEEAIQSLKEMLLERKFGEASSKVVIEEFLDGIELSIFVATDGKNYRILPEAKDYKRIGDGDLGLNTGGMGAVSPVPFADSEFLRKVEERIVIPTVKGLEKEQIPYVGFLFIGLMNIDGEPFVIEYNVRMGDPETQAVLPRIKSDFLDLLIAMGNQKLDEYTLEIEPFTSTTVVMVAGGYPGDYEKGNKIEGLDGHLTDNKSFIFHAGTSLEANSEVRTNGGRVLSVTGIGEDVEEALQNAYKGARKISWKDVFYRKDIGQDILKLVK</sequence>
<evidence type="ECO:0000256" key="7">
    <source>
        <dbReference type="ARBA" id="ARBA00038345"/>
    </source>
</evidence>
<name>A0A1H3SUD7_9BACT</name>
<dbReference type="NCBIfam" id="TIGR00877">
    <property type="entry name" value="purD"/>
    <property type="match status" value="1"/>
</dbReference>
<keyword evidence="3 10" id="KW-0436">Ligase</keyword>
<comment type="pathway">
    <text evidence="1 10">Purine metabolism; IMP biosynthesis via de novo pathway; N(1)-(5-phospho-D-ribosyl)glycinamide from 5-phospho-alpha-D-ribose 1-diphosphate: step 2/2.</text>
</comment>
<evidence type="ECO:0000313" key="13">
    <source>
        <dbReference type="EMBL" id="SDZ41135.1"/>
    </source>
</evidence>
<evidence type="ECO:0000256" key="4">
    <source>
        <dbReference type="ARBA" id="ARBA00022741"/>
    </source>
</evidence>
<dbReference type="Proteomes" id="UP000199663">
    <property type="component" value="Unassembled WGS sequence"/>
</dbReference>
<evidence type="ECO:0000256" key="8">
    <source>
        <dbReference type="ARBA" id="ARBA00042242"/>
    </source>
</evidence>
<keyword evidence="6 11" id="KW-0067">ATP-binding</keyword>
<evidence type="ECO:0000256" key="6">
    <source>
        <dbReference type="ARBA" id="ARBA00022840"/>
    </source>
</evidence>
<dbReference type="InterPro" id="IPR020562">
    <property type="entry name" value="PRibGlycinamide_synth_N"/>
</dbReference>
<evidence type="ECO:0000259" key="12">
    <source>
        <dbReference type="PROSITE" id="PS50975"/>
    </source>
</evidence>
<dbReference type="Gene3D" id="3.30.1490.20">
    <property type="entry name" value="ATP-grasp fold, A domain"/>
    <property type="match status" value="1"/>
</dbReference>
<dbReference type="Gene3D" id="3.40.50.20">
    <property type="match status" value="1"/>
</dbReference>
<evidence type="ECO:0000256" key="3">
    <source>
        <dbReference type="ARBA" id="ARBA00022598"/>
    </source>
</evidence>
<dbReference type="SMART" id="SM01210">
    <property type="entry name" value="GARS_C"/>
    <property type="match status" value="1"/>
</dbReference>
<dbReference type="InterPro" id="IPR016185">
    <property type="entry name" value="PreATP-grasp_dom_sf"/>
</dbReference>
<evidence type="ECO:0000256" key="9">
    <source>
        <dbReference type="ARBA" id="ARBA00042864"/>
    </source>
</evidence>
<accession>A0A1H3SUD7</accession>
<keyword evidence="14" id="KW-1185">Reference proteome</keyword>
<dbReference type="InterPro" id="IPR013815">
    <property type="entry name" value="ATP_grasp_subdomain_1"/>
</dbReference>
<evidence type="ECO:0000256" key="1">
    <source>
        <dbReference type="ARBA" id="ARBA00005174"/>
    </source>
</evidence>
<dbReference type="Pfam" id="PF02844">
    <property type="entry name" value="GARS_N"/>
    <property type="match status" value="1"/>
</dbReference>
<dbReference type="Pfam" id="PF02843">
    <property type="entry name" value="GARS_C"/>
    <property type="match status" value="1"/>
</dbReference>